<evidence type="ECO:0000259" key="11">
    <source>
        <dbReference type="PROSITE" id="PS50109"/>
    </source>
</evidence>
<feature type="compositionally biased region" description="Basic and acidic residues" evidence="10">
    <location>
        <begin position="85"/>
        <end position="98"/>
    </location>
</feature>
<evidence type="ECO:0000313" key="16">
    <source>
        <dbReference type="Proteomes" id="UP000316609"/>
    </source>
</evidence>
<evidence type="ECO:0000313" key="15">
    <source>
        <dbReference type="EMBL" id="TMQ65269.1"/>
    </source>
</evidence>
<evidence type="ECO:0000259" key="13">
    <source>
        <dbReference type="PROSITE" id="PS50112"/>
    </source>
</evidence>
<evidence type="ECO:0000256" key="2">
    <source>
        <dbReference type="ARBA" id="ARBA00012438"/>
    </source>
</evidence>
<dbReference type="InterPro" id="IPR036890">
    <property type="entry name" value="HATPase_C_sf"/>
</dbReference>
<dbReference type="InterPro" id="IPR001789">
    <property type="entry name" value="Sig_transdc_resp-reg_receiver"/>
</dbReference>
<dbReference type="InterPro" id="IPR005467">
    <property type="entry name" value="His_kinase_dom"/>
</dbReference>
<dbReference type="SMART" id="SM00448">
    <property type="entry name" value="REC"/>
    <property type="match status" value="1"/>
</dbReference>
<dbReference type="InterPro" id="IPR000700">
    <property type="entry name" value="PAS-assoc_C"/>
</dbReference>
<dbReference type="SMART" id="SM00091">
    <property type="entry name" value="PAS"/>
    <property type="match status" value="2"/>
</dbReference>
<feature type="region of interest" description="Disordered" evidence="10">
    <location>
        <begin position="85"/>
        <end position="104"/>
    </location>
</feature>
<evidence type="ECO:0000259" key="14">
    <source>
        <dbReference type="PROSITE" id="PS50113"/>
    </source>
</evidence>
<accession>A0A538TNP9</accession>
<evidence type="ECO:0000256" key="1">
    <source>
        <dbReference type="ARBA" id="ARBA00000085"/>
    </source>
</evidence>
<evidence type="ECO:0000259" key="12">
    <source>
        <dbReference type="PROSITE" id="PS50110"/>
    </source>
</evidence>
<evidence type="ECO:0000256" key="8">
    <source>
        <dbReference type="ARBA" id="ARBA00023012"/>
    </source>
</evidence>
<dbReference type="Pfam" id="PF00989">
    <property type="entry name" value="PAS"/>
    <property type="match status" value="1"/>
</dbReference>
<dbReference type="SUPFAM" id="SSF52172">
    <property type="entry name" value="CheY-like"/>
    <property type="match status" value="1"/>
</dbReference>
<feature type="domain" description="Histidine kinase" evidence="11">
    <location>
        <begin position="561"/>
        <end position="784"/>
    </location>
</feature>
<feature type="domain" description="PAC" evidence="14">
    <location>
        <begin position="497"/>
        <end position="548"/>
    </location>
</feature>
<gene>
    <name evidence="15" type="ORF">E6K78_08025</name>
</gene>
<dbReference type="GO" id="GO:0006355">
    <property type="term" value="P:regulation of DNA-templated transcription"/>
    <property type="evidence" value="ECO:0007669"/>
    <property type="project" value="InterPro"/>
</dbReference>
<evidence type="ECO:0000256" key="6">
    <source>
        <dbReference type="ARBA" id="ARBA00022777"/>
    </source>
</evidence>
<proteinExistence type="predicted"/>
<dbReference type="InterPro" id="IPR013656">
    <property type="entry name" value="PAS_4"/>
</dbReference>
<dbReference type="Proteomes" id="UP000316609">
    <property type="component" value="Unassembled WGS sequence"/>
</dbReference>
<dbReference type="InterPro" id="IPR003661">
    <property type="entry name" value="HisK_dim/P_dom"/>
</dbReference>
<dbReference type="Pfam" id="PF02518">
    <property type="entry name" value="HATPase_c"/>
    <property type="match status" value="1"/>
</dbReference>
<dbReference type="Pfam" id="PF00072">
    <property type="entry name" value="Response_reg"/>
    <property type="match status" value="1"/>
</dbReference>
<feature type="modified residue" description="4-aspartylphosphate" evidence="9">
    <location>
        <position position="856"/>
    </location>
</feature>
<dbReference type="SMART" id="SM00388">
    <property type="entry name" value="HisKA"/>
    <property type="match status" value="1"/>
</dbReference>
<dbReference type="PROSITE" id="PS50109">
    <property type="entry name" value="HIS_KIN"/>
    <property type="match status" value="1"/>
</dbReference>
<dbReference type="SUPFAM" id="SSF55874">
    <property type="entry name" value="ATPase domain of HSP90 chaperone/DNA topoisomerase II/histidine kinase"/>
    <property type="match status" value="1"/>
</dbReference>
<dbReference type="SMART" id="SM00086">
    <property type="entry name" value="PAC"/>
    <property type="match status" value="3"/>
</dbReference>
<keyword evidence="3 9" id="KW-0597">Phosphoprotein</keyword>
<dbReference type="Gene3D" id="1.10.287.130">
    <property type="match status" value="1"/>
</dbReference>
<dbReference type="PROSITE" id="PS50112">
    <property type="entry name" value="PAS"/>
    <property type="match status" value="2"/>
</dbReference>
<dbReference type="Gene3D" id="3.30.565.10">
    <property type="entry name" value="Histidine kinase-like ATPase, C-terminal domain"/>
    <property type="match status" value="1"/>
</dbReference>
<comment type="caution">
    <text evidence="15">The sequence shown here is derived from an EMBL/GenBank/DDBJ whole genome shotgun (WGS) entry which is preliminary data.</text>
</comment>
<dbReference type="InterPro" id="IPR000014">
    <property type="entry name" value="PAS"/>
</dbReference>
<name>A0A538TNP9_UNCEI</name>
<dbReference type="PANTHER" id="PTHR43065">
    <property type="entry name" value="SENSOR HISTIDINE KINASE"/>
    <property type="match status" value="1"/>
</dbReference>
<dbReference type="PROSITE" id="PS50110">
    <property type="entry name" value="RESPONSE_REGULATORY"/>
    <property type="match status" value="1"/>
</dbReference>
<keyword evidence="6" id="KW-0418">Kinase</keyword>
<dbReference type="InterPro" id="IPR003594">
    <property type="entry name" value="HATPase_dom"/>
</dbReference>
<dbReference type="PROSITE" id="PS50113">
    <property type="entry name" value="PAC"/>
    <property type="match status" value="1"/>
</dbReference>
<evidence type="ECO:0000256" key="4">
    <source>
        <dbReference type="ARBA" id="ARBA00022679"/>
    </source>
</evidence>
<feature type="domain" description="Response regulatory" evidence="12">
    <location>
        <begin position="805"/>
        <end position="921"/>
    </location>
</feature>
<dbReference type="InterPro" id="IPR011006">
    <property type="entry name" value="CheY-like_superfamily"/>
</dbReference>
<dbReference type="Pfam" id="PF00512">
    <property type="entry name" value="HisKA"/>
    <property type="match status" value="1"/>
</dbReference>
<protein>
    <recommendedName>
        <fullName evidence="2">histidine kinase</fullName>
        <ecNumber evidence="2">2.7.13.3</ecNumber>
    </recommendedName>
</protein>
<dbReference type="InterPro" id="IPR001610">
    <property type="entry name" value="PAC"/>
</dbReference>
<evidence type="ECO:0000256" key="10">
    <source>
        <dbReference type="SAM" id="MobiDB-lite"/>
    </source>
</evidence>
<feature type="domain" description="PAS" evidence="13">
    <location>
        <begin position="431"/>
        <end position="482"/>
    </location>
</feature>
<keyword evidence="8" id="KW-0902">Two-component regulatory system</keyword>
<dbReference type="GO" id="GO:0000155">
    <property type="term" value="F:phosphorelay sensor kinase activity"/>
    <property type="evidence" value="ECO:0007669"/>
    <property type="project" value="InterPro"/>
</dbReference>
<evidence type="ECO:0000256" key="7">
    <source>
        <dbReference type="ARBA" id="ARBA00022840"/>
    </source>
</evidence>
<dbReference type="PANTHER" id="PTHR43065:SF46">
    <property type="entry name" value="C4-DICARBOXYLATE TRANSPORT SENSOR PROTEIN DCTB"/>
    <property type="match status" value="1"/>
</dbReference>
<dbReference type="EMBL" id="VBOY01000073">
    <property type="protein sequence ID" value="TMQ65269.1"/>
    <property type="molecule type" value="Genomic_DNA"/>
</dbReference>
<keyword evidence="5" id="KW-0547">Nucleotide-binding</keyword>
<dbReference type="Gene3D" id="3.30.450.20">
    <property type="entry name" value="PAS domain"/>
    <property type="match status" value="3"/>
</dbReference>
<dbReference type="EC" id="2.7.13.3" evidence="2"/>
<dbReference type="CDD" id="cd00130">
    <property type="entry name" value="PAS"/>
    <property type="match status" value="2"/>
</dbReference>
<evidence type="ECO:0000256" key="3">
    <source>
        <dbReference type="ARBA" id="ARBA00022553"/>
    </source>
</evidence>
<dbReference type="Gene3D" id="3.40.50.2300">
    <property type="match status" value="1"/>
</dbReference>
<dbReference type="Pfam" id="PF08448">
    <property type="entry name" value="PAS_4"/>
    <property type="match status" value="2"/>
</dbReference>
<sequence>MAVERHPSPDQDSFAALLATLDSEPIEEGLAGAARAIAATVGALTALFIVEPGEVLGEHWSLEPDRVAASLRDSFREAAAGALADRESIHPGNAHEARPSANGTPRVWCASAEGTTRVVCATAAGPLEKRAEAWVEHALTLVAWRLAARGEATRARATRAQYERWFRTLDEQLRVLDRERQKFSAIVHRSDVRVFVTDPSRAVSWTNAMMGAPPGPESPPTWLGLACRDVCSEFEGRRPSADCADCPVRRALDTNRVVHREFRQEDADGVRDLYLSALPIKGPDGRPQEAMVMIQDLSDLEILRKSESRYRLLFERSGKAIVVVELARGRILLANPMASKMTGHAREELLATDLASLHPADEWARLEQAYRAAFASGGLAPRDCRVRARDGAERLATVSGTRYDLEGQDAMMLEFQDVTEAREVQEALYKTKERLRTVIANAPVVLFALDHEGTFTLSEGRGLAALGLEAGEVVGRSAYEFYGDVPEAIDNLHRAMAGQEFTSVIEVGGLAFETCYSPLRDAGGTVIGVIGVATDVTDRRRLEHQLRHAQRIEALGRLAGGVAHDFNNLLAAILGHGEILASRLSPGDPARRHVDEIRKAGDRGALLTRQLLSFSRREMLMPTVLDVNAVVLGMDDMLRRLIGEDIDLVTLPAGEPALVKADRGQIEQVVLNLAVNARDAMPRGGRLTIEVGLVELDRAYAQTHAGVTPGPHVVVAVSDTGCGMDAATLPHIFEPFFTTKERGRGTGLGLATVYGIVEQCAGHLWVYSEPNIGTTFKAHLPRSSETTPAAVPAALAGPPRGGAETVLLVEDEDPVRAMTREILEDNGYSVLEAHHGAEAIRVAEAYPGTIDLLLTDVVMPHMGGGPLAQHLTARRPGLRVLFVSGYSDDAIVRHGVLERGSAFLQKPYALDVLVRRVREVLDAPPRAAA</sequence>
<keyword evidence="4" id="KW-0808">Transferase</keyword>
<dbReference type="PRINTS" id="PR00344">
    <property type="entry name" value="BCTRLSENSOR"/>
</dbReference>
<dbReference type="InterPro" id="IPR013767">
    <property type="entry name" value="PAS_fold"/>
</dbReference>
<feature type="domain" description="PAS" evidence="13">
    <location>
        <begin position="306"/>
        <end position="361"/>
    </location>
</feature>
<evidence type="ECO:0000256" key="9">
    <source>
        <dbReference type="PROSITE-ProRule" id="PRU00169"/>
    </source>
</evidence>
<dbReference type="SUPFAM" id="SSF47384">
    <property type="entry name" value="Homodimeric domain of signal transducing histidine kinase"/>
    <property type="match status" value="1"/>
</dbReference>
<organism evidence="15 16">
    <name type="scientific">Eiseniibacteriota bacterium</name>
    <dbReference type="NCBI Taxonomy" id="2212470"/>
    <lineage>
        <taxon>Bacteria</taxon>
        <taxon>Candidatus Eiseniibacteriota</taxon>
    </lineage>
</organism>
<reference evidence="15 16" key="1">
    <citation type="journal article" date="2019" name="Nat. Microbiol.">
        <title>Mediterranean grassland soil C-N compound turnover is dependent on rainfall and depth, and is mediated by genomically divergent microorganisms.</title>
        <authorList>
            <person name="Diamond S."/>
            <person name="Andeer P.F."/>
            <person name="Li Z."/>
            <person name="Crits-Christoph A."/>
            <person name="Burstein D."/>
            <person name="Anantharaman K."/>
            <person name="Lane K.R."/>
            <person name="Thomas B.C."/>
            <person name="Pan C."/>
            <person name="Northen T.R."/>
            <person name="Banfield J.F."/>
        </authorList>
    </citation>
    <scope>NUCLEOTIDE SEQUENCE [LARGE SCALE GENOMIC DNA]</scope>
    <source>
        <strain evidence="15">WS_8</strain>
    </source>
</reference>
<dbReference type="AlphaFoldDB" id="A0A538TNP9"/>
<dbReference type="InterPro" id="IPR004358">
    <property type="entry name" value="Sig_transdc_His_kin-like_C"/>
</dbReference>
<dbReference type="CDD" id="cd00082">
    <property type="entry name" value="HisKA"/>
    <property type="match status" value="1"/>
</dbReference>
<dbReference type="GO" id="GO:0005524">
    <property type="term" value="F:ATP binding"/>
    <property type="evidence" value="ECO:0007669"/>
    <property type="project" value="UniProtKB-KW"/>
</dbReference>
<dbReference type="InterPro" id="IPR035965">
    <property type="entry name" value="PAS-like_dom_sf"/>
</dbReference>
<dbReference type="InterPro" id="IPR036097">
    <property type="entry name" value="HisK_dim/P_sf"/>
</dbReference>
<comment type="catalytic activity">
    <reaction evidence="1">
        <text>ATP + protein L-histidine = ADP + protein N-phospho-L-histidine.</text>
        <dbReference type="EC" id="2.7.13.3"/>
    </reaction>
</comment>
<dbReference type="NCBIfam" id="TIGR00229">
    <property type="entry name" value="sensory_box"/>
    <property type="match status" value="2"/>
</dbReference>
<dbReference type="SUPFAM" id="SSF55785">
    <property type="entry name" value="PYP-like sensor domain (PAS domain)"/>
    <property type="match status" value="3"/>
</dbReference>
<evidence type="ECO:0000256" key="5">
    <source>
        <dbReference type="ARBA" id="ARBA00022741"/>
    </source>
</evidence>
<keyword evidence="7" id="KW-0067">ATP-binding</keyword>
<dbReference type="SMART" id="SM00387">
    <property type="entry name" value="HATPase_c"/>
    <property type="match status" value="1"/>
</dbReference>